<accession>A0AAQ4FIG8</accession>
<reference evidence="1 2" key="1">
    <citation type="journal article" date="2023" name="Arcadia Sci">
        <title>De novo assembly of a long-read Amblyomma americanum tick genome.</title>
        <authorList>
            <person name="Chou S."/>
            <person name="Poskanzer K.E."/>
            <person name="Rollins M."/>
            <person name="Thuy-Boun P.S."/>
        </authorList>
    </citation>
    <scope>NUCLEOTIDE SEQUENCE [LARGE SCALE GENOMIC DNA]</scope>
    <source>
        <strain evidence="1">F_SG_1</strain>
        <tissue evidence="1">Salivary glands</tissue>
    </source>
</reference>
<keyword evidence="2" id="KW-1185">Reference proteome</keyword>
<dbReference type="Pfam" id="PF02098">
    <property type="entry name" value="His_binding"/>
    <property type="match status" value="1"/>
</dbReference>
<dbReference type="GO" id="GO:0043176">
    <property type="term" value="F:amine binding"/>
    <property type="evidence" value="ECO:0007669"/>
    <property type="project" value="InterPro"/>
</dbReference>
<evidence type="ECO:0000313" key="2">
    <source>
        <dbReference type="Proteomes" id="UP001321473"/>
    </source>
</evidence>
<evidence type="ECO:0000313" key="1">
    <source>
        <dbReference type="EMBL" id="KAK8787077.1"/>
    </source>
</evidence>
<dbReference type="InterPro" id="IPR012674">
    <property type="entry name" value="Calycin"/>
</dbReference>
<dbReference type="AlphaFoldDB" id="A0AAQ4FIG8"/>
<dbReference type="EMBL" id="JARKHS020002143">
    <property type="protein sequence ID" value="KAK8787077.1"/>
    <property type="molecule type" value="Genomic_DNA"/>
</dbReference>
<dbReference type="Gene3D" id="2.40.128.20">
    <property type="match status" value="1"/>
</dbReference>
<proteinExistence type="predicted"/>
<organism evidence="1 2">
    <name type="scientific">Amblyomma americanum</name>
    <name type="common">Lone star tick</name>
    <dbReference type="NCBI Taxonomy" id="6943"/>
    <lineage>
        <taxon>Eukaryota</taxon>
        <taxon>Metazoa</taxon>
        <taxon>Ecdysozoa</taxon>
        <taxon>Arthropoda</taxon>
        <taxon>Chelicerata</taxon>
        <taxon>Arachnida</taxon>
        <taxon>Acari</taxon>
        <taxon>Parasitiformes</taxon>
        <taxon>Ixodida</taxon>
        <taxon>Ixodoidea</taxon>
        <taxon>Ixodidae</taxon>
        <taxon>Amblyomminae</taxon>
        <taxon>Amblyomma</taxon>
    </lineage>
</organism>
<sequence>MDTFHYETTVDVESTQRNEITTDASRSFGLKTKVAKLLFSNAMTHSHRIQQTYMSKRIRCMFCVLLFATWNVSNAAEAAEPSEATAAPDFVETTISSPQEAEYYLTPPPETTTPMSTEETTAYEDDPEHLERQHMEDGCFFQPHHLNTRLSECPGCLCLQFMNIEERIYVIKRNFNFKRTEKCESAQRLIKINEQDYLYTLRVRHHMFRNRLIANNVKFTISKTGIHKEYNAVTYQHGIDQPRVERKLMYISPEKTCAILVEKLGNGGKGKSKRSYFMKRERNGILGGIYISDSNWYTEEKKVNNCGGKELQNEAVIVLGSGKKKR</sequence>
<dbReference type="Proteomes" id="UP001321473">
    <property type="component" value="Unassembled WGS sequence"/>
</dbReference>
<dbReference type="InterPro" id="IPR002970">
    <property type="entry name" value="Tick_his-bd"/>
</dbReference>
<name>A0AAQ4FIG8_AMBAM</name>
<gene>
    <name evidence="1" type="ORF">V5799_023150</name>
</gene>
<comment type="caution">
    <text evidence="1">The sequence shown here is derived from an EMBL/GenBank/DDBJ whole genome shotgun (WGS) entry which is preliminary data.</text>
</comment>
<protein>
    <submittedName>
        <fullName evidence="1">Uncharacterized protein</fullName>
    </submittedName>
</protein>
<dbReference type="GO" id="GO:0030682">
    <property type="term" value="P:symbiont-mediated perturbation of host defenses"/>
    <property type="evidence" value="ECO:0007669"/>
    <property type="project" value="InterPro"/>
</dbReference>